<keyword evidence="2" id="KW-1185">Reference proteome</keyword>
<proteinExistence type="predicted"/>
<dbReference type="Proteomes" id="UP001163324">
    <property type="component" value="Chromosome 8"/>
</dbReference>
<evidence type="ECO:0000313" key="1">
    <source>
        <dbReference type="EMBL" id="KAI9896770.1"/>
    </source>
</evidence>
<protein>
    <submittedName>
        <fullName evidence="1">Uncharacterized protein</fullName>
    </submittedName>
</protein>
<dbReference type="EMBL" id="CM047947">
    <property type="protein sequence ID" value="KAI9896770.1"/>
    <property type="molecule type" value="Genomic_DNA"/>
</dbReference>
<reference evidence="1" key="1">
    <citation type="submission" date="2022-10" db="EMBL/GenBank/DDBJ databases">
        <title>Complete Genome of Trichothecium roseum strain YXFP-22015, a Plant Pathogen Isolated from Citrus.</title>
        <authorList>
            <person name="Wang Y."/>
            <person name="Zhu L."/>
        </authorList>
    </citation>
    <scope>NUCLEOTIDE SEQUENCE</scope>
    <source>
        <strain evidence="1">YXFP-22015</strain>
    </source>
</reference>
<sequence>MAQQLQASFDALLRSHFHVVSSKTKRQDQWYKRAYQSWKGRHPDRDLLIITPFGSREEWGPQLQQLAAQFSRAIEHAGGTCQTSAATTIATPSEAKLFNDEALDEQTNVFNIGWFDSEEGAGLTPAMQKLAFWTPSVKNVPDKLQVRARAIKNLIETEQLDTLMCLARQPKAPIKEAAHVLINPLYGRRKFDGGWACMMDQVLQILFLVGILRTFDDALGEKGGYQCWLPFVFSQREDTVIQRYMETHARPQDHRPISTDKLQRHWEWCVRMLTIAHMLSSACGLPPIDWQKRVVDNFLYFLGFESFNRKREGQGYLGCDLNTKKDEKWLSATVGANLDSLEKTPDSTPEMQTSPSQRDPLYLREAKQEPVEEPDEREQEILKRLGAMETAESSYGLKRSIKYQRKGRD</sequence>
<organism evidence="1 2">
    <name type="scientific">Trichothecium roseum</name>
    <dbReference type="NCBI Taxonomy" id="47278"/>
    <lineage>
        <taxon>Eukaryota</taxon>
        <taxon>Fungi</taxon>
        <taxon>Dikarya</taxon>
        <taxon>Ascomycota</taxon>
        <taxon>Pezizomycotina</taxon>
        <taxon>Sordariomycetes</taxon>
        <taxon>Hypocreomycetidae</taxon>
        <taxon>Hypocreales</taxon>
        <taxon>Hypocreales incertae sedis</taxon>
        <taxon>Trichothecium</taxon>
    </lineage>
</organism>
<accession>A0ACC0URS5</accession>
<comment type="caution">
    <text evidence="1">The sequence shown here is derived from an EMBL/GenBank/DDBJ whole genome shotgun (WGS) entry which is preliminary data.</text>
</comment>
<gene>
    <name evidence="1" type="ORF">N3K66_007792</name>
</gene>
<evidence type="ECO:0000313" key="2">
    <source>
        <dbReference type="Proteomes" id="UP001163324"/>
    </source>
</evidence>
<name>A0ACC0URS5_9HYPO</name>